<gene>
    <name evidence="1" type="ORF">GCM10011516_27530</name>
</gene>
<dbReference type="Proteomes" id="UP000614460">
    <property type="component" value="Unassembled WGS sequence"/>
</dbReference>
<reference evidence="1" key="1">
    <citation type="journal article" date="2014" name="Int. J. Syst. Evol. Microbiol.">
        <title>Complete genome sequence of Corynebacterium casei LMG S-19264T (=DSM 44701T), isolated from a smear-ripened cheese.</title>
        <authorList>
            <consortium name="US DOE Joint Genome Institute (JGI-PGF)"/>
            <person name="Walter F."/>
            <person name="Albersmeier A."/>
            <person name="Kalinowski J."/>
            <person name="Ruckert C."/>
        </authorList>
    </citation>
    <scope>NUCLEOTIDE SEQUENCE</scope>
    <source>
        <strain evidence="1">CGMCC 1.15966</strain>
    </source>
</reference>
<keyword evidence="2" id="KW-1185">Reference proteome</keyword>
<reference evidence="1" key="2">
    <citation type="submission" date="2020-09" db="EMBL/GenBank/DDBJ databases">
        <authorList>
            <person name="Sun Q."/>
            <person name="Zhou Y."/>
        </authorList>
    </citation>
    <scope>NUCLEOTIDE SEQUENCE</scope>
    <source>
        <strain evidence="1">CGMCC 1.15966</strain>
    </source>
</reference>
<dbReference type="RefSeq" id="WP_182498250.1">
    <property type="nucleotide sequence ID" value="NZ_BMKM01000008.1"/>
</dbReference>
<evidence type="ECO:0000313" key="1">
    <source>
        <dbReference type="EMBL" id="GGE28345.1"/>
    </source>
</evidence>
<comment type="caution">
    <text evidence="1">The sequence shown here is derived from an EMBL/GenBank/DDBJ whole genome shotgun (WGS) entry which is preliminary data.</text>
</comment>
<sequence length="61" mass="7201">MFDLEYINKIINKKVEKIIGIVLSDMDMDNINAETYQEKIEKLVQLQIFEQGINGIKKERD</sequence>
<dbReference type="AlphaFoldDB" id="A0A8H9G3D4"/>
<organism evidence="1 2">
    <name type="scientific">Sphingobacterium cellulitidis</name>
    <dbReference type="NCBI Taxonomy" id="1768011"/>
    <lineage>
        <taxon>Bacteria</taxon>
        <taxon>Pseudomonadati</taxon>
        <taxon>Bacteroidota</taxon>
        <taxon>Sphingobacteriia</taxon>
        <taxon>Sphingobacteriales</taxon>
        <taxon>Sphingobacteriaceae</taxon>
        <taxon>Sphingobacterium</taxon>
    </lineage>
</organism>
<accession>A0A8H9G3D4</accession>
<protein>
    <submittedName>
        <fullName evidence="1">Uncharacterized protein</fullName>
    </submittedName>
</protein>
<name>A0A8H9G3D4_9SPHI</name>
<dbReference type="EMBL" id="BMKM01000008">
    <property type="protein sequence ID" value="GGE28345.1"/>
    <property type="molecule type" value="Genomic_DNA"/>
</dbReference>
<evidence type="ECO:0000313" key="2">
    <source>
        <dbReference type="Proteomes" id="UP000614460"/>
    </source>
</evidence>
<proteinExistence type="predicted"/>